<evidence type="ECO:0000313" key="3">
    <source>
        <dbReference type="Proteomes" id="UP000441586"/>
    </source>
</evidence>
<dbReference type="InterPro" id="IPR025870">
    <property type="entry name" value="Glyoxalase-like_dom"/>
</dbReference>
<dbReference type="RefSeq" id="WP_158980893.1">
    <property type="nucleotide sequence ID" value="NZ_WSFO01000012.1"/>
</dbReference>
<accession>A0A6A4RC61</accession>
<evidence type="ECO:0000259" key="1">
    <source>
        <dbReference type="Pfam" id="PF13468"/>
    </source>
</evidence>
<evidence type="ECO:0000313" key="2">
    <source>
        <dbReference type="EMBL" id="KAE9627607.1"/>
    </source>
</evidence>
<reference evidence="2 3" key="1">
    <citation type="submission" date="2019-12" db="EMBL/GenBank/DDBJ databases">
        <authorList>
            <person name="Zhang Y.-J."/>
        </authorList>
    </citation>
    <scope>NUCLEOTIDE SEQUENCE [LARGE SCALE GENOMIC DNA]</scope>
    <source>
        <strain evidence="2 3">H18S-6</strain>
    </source>
</reference>
<feature type="domain" description="Glyoxalase-like" evidence="1">
    <location>
        <begin position="3"/>
        <end position="170"/>
    </location>
</feature>
<dbReference type="Proteomes" id="UP000441586">
    <property type="component" value="Unassembled WGS sequence"/>
</dbReference>
<dbReference type="Gene3D" id="3.10.180.10">
    <property type="entry name" value="2,3-Dihydroxybiphenyl 1,2-Dioxygenase, domain 1"/>
    <property type="match status" value="1"/>
</dbReference>
<dbReference type="Pfam" id="PF13468">
    <property type="entry name" value="Glyoxalase_3"/>
    <property type="match status" value="1"/>
</dbReference>
<protein>
    <submittedName>
        <fullName evidence="2">VOC family protein</fullName>
    </submittedName>
</protein>
<dbReference type="EMBL" id="WSFO01000012">
    <property type="protein sequence ID" value="KAE9627607.1"/>
    <property type="molecule type" value="Genomic_DNA"/>
</dbReference>
<dbReference type="AlphaFoldDB" id="A0A6A4RC61"/>
<dbReference type="InterPro" id="IPR029068">
    <property type="entry name" value="Glyas_Bleomycin-R_OHBP_Dase"/>
</dbReference>
<proteinExistence type="predicted"/>
<organism evidence="2 3">
    <name type="scientific">Parasedimentitalea maritima</name>
    <dbReference type="NCBI Taxonomy" id="2578117"/>
    <lineage>
        <taxon>Bacteria</taxon>
        <taxon>Pseudomonadati</taxon>
        <taxon>Pseudomonadota</taxon>
        <taxon>Alphaproteobacteria</taxon>
        <taxon>Rhodobacterales</taxon>
        <taxon>Paracoccaceae</taxon>
        <taxon>Parasedimentitalea</taxon>
    </lineage>
</organism>
<name>A0A6A4RC61_9RHOB</name>
<gene>
    <name evidence="2" type="ORF">GP644_18680</name>
</gene>
<comment type="caution">
    <text evidence="2">The sequence shown here is derived from an EMBL/GenBank/DDBJ whole genome shotgun (WGS) entry which is preliminary data.</text>
</comment>
<sequence length="200" mass="21892">MELDHLAVAGESLEAAKAHVEEALGVPLQMGGQHAMFGTHNYLLGLADGLYLEAIAINPDATPQRSPCWFDLDRFSGAPRISNWICRCTDLAQELAELPNGVGAPVALTRGSLRWDMAVPDDGILPYDNMFPALIEWHSPHPASNLTQQGCQLKRLTISHPKADQLQTQLPLGDDRVAYERGEAGFEATFDTPHGERILE</sequence>